<feature type="compositionally biased region" description="Basic and acidic residues" evidence="1">
    <location>
        <begin position="1"/>
        <end position="11"/>
    </location>
</feature>
<feature type="region of interest" description="Disordered" evidence="1">
    <location>
        <begin position="1"/>
        <end position="26"/>
    </location>
</feature>
<proteinExistence type="predicted"/>
<dbReference type="EMBL" id="UZAN01048685">
    <property type="protein sequence ID" value="VDP86671.1"/>
    <property type="molecule type" value="Genomic_DNA"/>
</dbReference>
<name>A0A183ATC3_9TREM</name>
<gene>
    <name evidence="2" type="ORF">ECPE_LOCUS10208</name>
</gene>
<dbReference type="AlphaFoldDB" id="A0A183ATC3"/>
<dbReference type="OrthoDB" id="10064127at2759"/>
<sequence length="169" mass="18994">MRLYKRSKEPLNKSTPKAKPAAGKDGTAAAKVKTSVNCTLATRVSTTVVQEKQQIRVVEIRIAGPHSSSKFSPTKRAKFNSIIRAANIPCREFILQLNKQASKCNYVDRVEEQLCDRLIAGINDISLQLKMLEKKDITFTEARKVREQIDDFYAATNADKPALFHRQST</sequence>
<dbReference type="WBParaSite" id="ECPE_0001024001-mRNA-1">
    <property type="protein sequence ID" value="ECPE_0001024001-mRNA-1"/>
    <property type="gene ID" value="ECPE_0001024001"/>
</dbReference>
<keyword evidence="3" id="KW-1185">Reference proteome</keyword>
<evidence type="ECO:0000256" key="1">
    <source>
        <dbReference type="SAM" id="MobiDB-lite"/>
    </source>
</evidence>
<evidence type="ECO:0000313" key="4">
    <source>
        <dbReference type="WBParaSite" id="ECPE_0001024001-mRNA-1"/>
    </source>
</evidence>
<accession>A0A183ATC3</accession>
<dbReference type="Proteomes" id="UP000272942">
    <property type="component" value="Unassembled WGS sequence"/>
</dbReference>
<organism evidence="4">
    <name type="scientific">Echinostoma caproni</name>
    <dbReference type="NCBI Taxonomy" id="27848"/>
    <lineage>
        <taxon>Eukaryota</taxon>
        <taxon>Metazoa</taxon>
        <taxon>Spiralia</taxon>
        <taxon>Lophotrochozoa</taxon>
        <taxon>Platyhelminthes</taxon>
        <taxon>Trematoda</taxon>
        <taxon>Digenea</taxon>
        <taxon>Plagiorchiida</taxon>
        <taxon>Echinostomata</taxon>
        <taxon>Echinostomatoidea</taxon>
        <taxon>Echinostomatidae</taxon>
        <taxon>Echinostoma</taxon>
    </lineage>
</organism>
<evidence type="ECO:0000313" key="3">
    <source>
        <dbReference type="Proteomes" id="UP000272942"/>
    </source>
</evidence>
<protein>
    <submittedName>
        <fullName evidence="4">BAG domain-containing protein</fullName>
    </submittedName>
</protein>
<reference evidence="4" key="1">
    <citation type="submission" date="2016-06" db="UniProtKB">
        <authorList>
            <consortium name="WormBaseParasite"/>
        </authorList>
    </citation>
    <scope>IDENTIFICATION</scope>
</reference>
<reference evidence="2 3" key="2">
    <citation type="submission" date="2018-11" db="EMBL/GenBank/DDBJ databases">
        <authorList>
            <consortium name="Pathogen Informatics"/>
        </authorList>
    </citation>
    <scope>NUCLEOTIDE SEQUENCE [LARGE SCALE GENOMIC DNA]</scope>
    <source>
        <strain evidence="2 3">Egypt</strain>
    </source>
</reference>
<evidence type="ECO:0000313" key="2">
    <source>
        <dbReference type="EMBL" id="VDP86671.1"/>
    </source>
</evidence>